<dbReference type="PROSITE" id="PS50088">
    <property type="entry name" value="ANK_REPEAT"/>
    <property type="match status" value="1"/>
</dbReference>
<dbReference type="PANTHER" id="PTHR24201">
    <property type="entry name" value="ANK_REP_REGION DOMAIN-CONTAINING PROTEIN"/>
    <property type="match status" value="1"/>
</dbReference>
<name>A0A813DLW3_POLGL</name>
<dbReference type="EMBL" id="CAJNNV010003357">
    <property type="protein sequence ID" value="CAE8588875.1"/>
    <property type="molecule type" value="Genomic_DNA"/>
</dbReference>
<feature type="region of interest" description="Disordered" evidence="4">
    <location>
        <begin position="260"/>
        <end position="308"/>
    </location>
</feature>
<feature type="compositionally biased region" description="Polar residues" evidence="4">
    <location>
        <begin position="293"/>
        <end position="308"/>
    </location>
</feature>
<evidence type="ECO:0000256" key="2">
    <source>
        <dbReference type="ARBA" id="ARBA00023043"/>
    </source>
</evidence>
<evidence type="ECO:0000256" key="1">
    <source>
        <dbReference type="ARBA" id="ARBA00022737"/>
    </source>
</evidence>
<dbReference type="SUPFAM" id="SSF48403">
    <property type="entry name" value="Ankyrin repeat"/>
    <property type="match status" value="1"/>
</dbReference>
<reference evidence="5" key="1">
    <citation type="submission" date="2021-02" db="EMBL/GenBank/DDBJ databases">
        <authorList>
            <person name="Dougan E. K."/>
            <person name="Rhodes N."/>
            <person name="Thang M."/>
            <person name="Chan C."/>
        </authorList>
    </citation>
    <scope>NUCLEOTIDE SEQUENCE</scope>
</reference>
<evidence type="ECO:0000313" key="6">
    <source>
        <dbReference type="Proteomes" id="UP000654075"/>
    </source>
</evidence>
<feature type="compositionally biased region" description="Pro residues" evidence="4">
    <location>
        <begin position="267"/>
        <end position="279"/>
    </location>
</feature>
<gene>
    <name evidence="5" type="ORF">PGLA1383_LOCUS7657</name>
</gene>
<evidence type="ECO:0000313" key="5">
    <source>
        <dbReference type="EMBL" id="CAE8588875.1"/>
    </source>
</evidence>
<protein>
    <submittedName>
        <fullName evidence="5">Uncharacterized protein</fullName>
    </submittedName>
</protein>
<dbReference type="AlphaFoldDB" id="A0A813DLW3"/>
<proteinExistence type="predicted"/>
<dbReference type="InterPro" id="IPR036770">
    <property type="entry name" value="Ankyrin_rpt-contain_sf"/>
</dbReference>
<keyword evidence="2 3" id="KW-0040">ANK repeat</keyword>
<keyword evidence="6" id="KW-1185">Reference proteome</keyword>
<dbReference type="InterPro" id="IPR050776">
    <property type="entry name" value="Ank_Repeat/CDKN_Inhibitor"/>
</dbReference>
<dbReference type="InterPro" id="IPR002110">
    <property type="entry name" value="Ankyrin_rpt"/>
</dbReference>
<evidence type="ECO:0000256" key="3">
    <source>
        <dbReference type="PROSITE-ProRule" id="PRU00023"/>
    </source>
</evidence>
<dbReference type="Pfam" id="PF12796">
    <property type="entry name" value="Ank_2"/>
    <property type="match status" value="1"/>
</dbReference>
<comment type="caution">
    <text evidence="5">The sequence shown here is derived from an EMBL/GenBank/DDBJ whole genome shotgun (WGS) entry which is preliminary data.</text>
</comment>
<evidence type="ECO:0000256" key="4">
    <source>
        <dbReference type="SAM" id="MobiDB-lite"/>
    </source>
</evidence>
<dbReference type="Proteomes" id="UP000654075">
    <property type="component" value="Unassembled WGS sequence"/>
</dbReference>
<dbReference type="Gene3D" id="1.25.40.20">
    <property type="entry name" value="Ankyrin repeat-containing domain"/>
    <property type="match status" value="1"/>
</dbReference>
<keyword evidence="1" id="KW-0677">Repeat</keyword>
<accession>A0A813DLW3</accession>
<organism evidence="5 6">
    <name type="scientific">Polarella glacialis</name>
    <name type="common">Dinoflagellate</name>
    <dbReference type="NCBI Taxonomy" id="89957"/>
    <lineage>
        <taxon>Eukaryota</taxon>
        <taxon>Sar</taxon>
        <taxon>Alveolata</taxon>
        <taxon>Dinophyceae</taxon>
        <taxon>Suessiales</taxon>
        <taxon>Suessiaceae</taxon>
        <taxon>Polarella</taxon>
    </lineage>
</organism>
<sequence>MPASAPTWTATASEELTSWLVPFSPAPLPSPAQFISQAHERIGAAVPHLVEDDDDDVVFGRLLAARSRNQSAGSAVEAEASQPGTQVPPTGPGAFAAWLVPATNADRIVQSPVVDQRLRLAALRNDLAGIQEALRCGGNPDLSTDREMKCALHYAARNGFLEGVSALLDAMANPNAADNWGNLPLDEAEYWAVKGATDQERHRCWQVRDLLARHGGIRGNLASRPDAESSCRRRQNLALVARRRGIPVPWEQHLPPSLTAVAEEEPPPPPPVPAPPLPQQPQVQSPAEVQQAHRLSSMPSSALPQTLSSSMDHLCVRSPPAPQVLQHHQHAAPFLPGVLYEV</sequence>
<feature type="repeat" description="ANK" evidence="3">
    <location>
        <begin position="147"/>
        <end position="179"/>
    </location>
</feature>